<feature type="DNA-binding region" description="OmpR/PhoB-type" evidence="7">
    <location>
        <begin position="154"/>
        <end position="251"/>
    </location>
</feature>
<evidence type="ECO:0000313" key="10">
    <source>
        <dbReference type="EMBL" id="TCO52552.1"/>
    </source>
</evidence>
<dbReference type="PANTHER" id="PTHR48111:SF28">
    <property type="entry name" value="TRANSCRIPTIONAL REGULATORY PROTEIN TCRX-RELATED"/>
    <property type="match status" value="1"/>
</dbReference>
<evidence type="ECO:0000256" key="2">
    <source>
        <dbReference type="ARBA" id="ARBA00023012"/>
    </source>
</evidence>
<dbReference type="InterPro" id="IPR016032">
    <property type="entry name" value="Sig_transdc_resp-reg_C-effctor"/>
</dbReference>
<dbReference type="PROSITE" id="PS51755">
    <property type="entry name" value="OMPR_PHOB"/>
    <property type="match status" value="1"/>
</dbReference>
<dbReference type="GO" id="GO:0000976">
    <property type="term" value="F:transcription cis-regulatory region binding"/>
    <property type="evidence" value="ECO:0007669"/>
    <property type="project" value="TreeGrafter"/>
</dbReference>
<protein>
    <submittedName>
        <fullName evidence="10">Two-component system OmpR family response regulator</fullName>
    </submittedName>
</protein>
<reference evidence="10 11" key="1">
    <citation type="submission" date="2019-03" db="EMBL/GenBank/DDBJ databases">
        <title>Genomic Encyclopedia of Type Strains, Phase IV (KMG-IV): sequencing the most valuable type-strain genomes for metagenomic binning, comparative biology and taxonomic classification.</title>
        <authorList>
            <person name="Goeker M."/>
        </authorList>
    </citation>
    <scope>NUCLEOTIDE SEQUENCE [LARGE SCALE GENOMIC DNA]</scope>
    <source>
        <strain evidence="10 11">DSM 45934</strain>
    </source>
</reference>
<dbReference type="SMART" id="SM00862">
    <property type="entry name" value="Trans_reg_C"/>
    <property type="match status" value="1"/>
</dbReference>
<feature type="domain" description="OmpR/PhoB-type" evidence="9">
    <location>
        <begin position="154"/>
        <end position="251"/>
    </location>
</feature>
<dbReference type="InterPro" id="IPR011006">
    <property type="entry name" value="CheY-like_superfamily"/>
</dbReference>
<feature type="domain" description="Response regulatory" evidence="8">
    <location>
        <begin position="27"/>
        <end position="141"/>
    </location>
</feature>
<keyword evidence="3" id="KW-0805">Transcription regulation</keyword>
<dbReference type="CDD" id="cd00383">
    <property type="entry name" value="trans_reg_C"/>
    <property type="match status" value="1"/>
</dbReference>
<dbReference type="FunFam" id="1.10.10.10:FF:000005">
    <property type="entry name" value="Two-component system response regulator"/>
    <property type="match status" value="1"/>
</dbReference>
<evidence type="ECO:0000259" key="8">
    <source>
        <dbReference type="PROSITE" id="PS50110"/>
    </source>
</evidence>
<keyword evidence="5" id="KW-0804">Transcription</keyword>
<dbReference type="AlphaFoldDB" id="A0A4R2J5C0"/>
<dbReference type="SMART" id="SM00448">
    <property type="entry name" value="REC"/>
    <property type="match status" value="1"/>
</dbReference>
<dbReference type="Gene3D" id="1.10.10.10">
    <property type="entry name" value="Winged helix-like DNA-binding domain superfamily/Winged helix DNA-binding domain"/>
    <property type="match status" value="1"/>
</dbReference>
<dbReference type="InterPro" id="IPR001867">
    <property type="entry name" value="OmpR/PhoB-type_DNA-bd"/>
</dbReference>
<evidence type="ECO:0000256" key="4">
    <source>
        <dbReference type="ARBA" id="ARBA00023125"/>
    </source>
</evidence>
<evidence type="ECO:0000256" key="1">
    <source>
        <dbReference type="ARBA" id="ARBA00022553"/>
    </source>
</evidence>
<proteinExistence type="predicted"/>
<accession>A0A4R2J5C0</accession>
<dbReference type="SUPFAM" id="SSF46894">
    <property type="entry name" value="C-terminal effector domain of the bipartite response regulators"/>
    <property type="match status" value="1"/>
</dbReference>
<dbReference type="Pfam" id="PF00486">
    <property type="entry name" value="Trans_reg_C"/>
    <property type="match status" value="1"/>
</dbReference>
<name>A0A4R2J5C0_9PSEU</name>
<dbReference type="InterPro" id="IPR036388">
    <property type="entry name" value="WH-like_DNA-bd_sf"/>
</dbReference>
<evidence type="ECO:0000256" key="5">
    <source>
        <dbReference type="ARBA" id="ARBA00023163"/>
    </source>
</evidence>
<feature type="modified residue" description="4-aspartylphosphate" evidence="6">
    <location>
        <position position="76"/>
    </location>
</feature>
<comment type="caution">
    <text evidence="10">The sequence shown here is derived from an EMBL/GenBank/DDBJ whole genome shotgun (WGS) entry which is preliminary data.</text>
</comment>
<dbReference type="OrthoDB" id="9812490at2"/>
<keyword evidence="4 7" id="KW-0238">DNA-binding</keyword>
<dbReference type="GO" id="GO:0032993">
    <property type="term" value="C:protein-DNA complex"/>
    <property type="evidence" value="ECO:0007669"/>
    <property type="project" value="TreeGrafter"/>
</dbReference>
<dbReference type="GO" id="GO:0006355">
    <property type="term" value="P:regulation of DNA-templated transcription"/>
    <property type="evidence" value="ECO:0007669"/>
    <property type="project" value="InterPro"/>
</dbReference>
<dbReference type="Pfam" id="PF00072">
    <property type="entry name" value="Response_reg"/>
    <property type="match status" value="1"/>
</dbReference>
<dbReference type="FunFam" id="3.40.50.2300:FF:000001">
    <property type="entry name" value="DNA-binding response regulator PhoB"/>
    <property type="match status" value="1"/>
</dbReference>
<organism evidence="10 11">
    <name type="scientific">Actinocrispum wychmicini</name>
    <dbReference type="NCBI Taxonomy" id="1213861"/>
    <lineage>
        <taxon>Bacteria</taxon>
        <taxon>Bacillati</taxon>
        <taxon>Actinomycetota</taxon>
        <taxon>Actinomycetes</taxon>
        <taxon>Pseudonocardiales</taxon>
        <taxon>Pseudonocardiaceae</taxon>
        <taxon>Actinocrispum</taxon>
    </lineage>
</organism>
<dbReference type="EMBL" id="SLWS01000012">
    <property type="protein sequence ID" value="TCO52552.1"/>
    <property type="molecule type" value="Genomic_DNA"/>
</dbReference>
<dbReference type="Gene3D" id="3.40.50.2300">
    <property type="match status" value="1"/>
</dbReference>
<dbReference type="PROSITE" id="PS50110">
    <property type="entry name" value="RESPONSE_REGULATORY"/>
    <property type="match status" value="1"/>
</dbReference>
<evidence type="ECO:0000313" key="11">
    <source>
        <dbReference type="Proteomes" id="UP000295680"/>
    </source>
</evidence>
<evidence type="ECO:0000256" key="6">
    <source>
        <dbReference type="PROSITE-ProRule" id="PRU00169"/>
    </source>
</evidence>
<dbReference type="InterPro" id="IPR039420">
    <property type="entry name" value="WalR-like"/>
</dbReference>
<keyword evidence="11" id="KW-1185">Reference proteome</keyword>
<dbReference type="Proteomes" id="UP000295680">
    <property type="component" value="Unassembled WGS sequence"/>
</dbReference>
<sequence length="258" mass="28679">MVSACSQEVPRFVVDPDQVDQRGAEATVLVVDDEPNILELLSAALRLSGFVVHAADCGAEALAAARRVRPDIVILDVMLPDCDGFSLARSLRATHELLPVLFLTARDAVEDRIAGLTAGGDDYVTKPFSLEEVVLRLRAILRRTNGASETPRDDGTFRYADLVLDEDAHEVYRGGRLVQLSPTEFNLLRYLMVNAERVVSKPQILDRVWNYDFGGDGRIVESYISYLRRKIDSVEPALIHTIRGVGYSLRLPRDERTG</sequence>
<keyword evidence="2" id="KW-0902">Two-component regulatory system</keyword>
<dbReference type="GO" id="GO:0005829">
    <property type="term" value="C:cytosol"/>
    <property type="evidence" value="ECO:0007669"/>
    <property type="project" value="TreeGrafter"/>
</dbReference>
<evidence type="ECO:0000256" key="7">
    <source>
        <dbReference type="PROSITE-ProRule" id="PRU01091"/>
    </source>
</evidence>
<keyword evidence="1 6" id="KW-0597">Phosphoprotein</keyword>
<evidence type="ECO:0000256" key="3">
    <source>
        <dbReference type="ARBA" id="ARBA00023015"/>
    </source>
</evidence>
<dbReference type="Gene3D" id="6.10.250.690">
    <property type="match status" value="1"/>
</dbReference>
<dbReference type="InterPro" id="IPR001789">
    <property type="entry name" value="Sig_transdc_resp-reg_receiver"/>
</dbReference>
<gene>
    <name evidence="10" type="ORF">EV192_112284</name>
</gene>
<dbReference type="PANTHER" id="PTHR48111">
    <property type="entry name" value="REGULATOR OF RPOS"/>
    <property type="match status" value="1"/>
</dbReference>
<dbReference type="SUPFAM" id="SSF52172">
    <property type="entry name" value="CheY-like"/>
    <property type="match status" value="1"/>
</dbReference>
<dbReference type="GO" id="GO:0000156">
    <property type="term" value="F:phosphorelay response regulator activity"/>
    <property type="evidence" value="ECO:0007669"/>
    <property type="project" value="TreeGrafter"/>
</dbReference>
<evidence type="ECO:0000259" key="9">
    <source>
        <dbReference type="PROSITE" id="PS51755"/>
    </source>
</evidence>